<proteinExistence type="predicted"/>
<dbReference type="InterPro" id="IPR011711">
    <property type="entry name" value="GntR_C"/>
</dbReference>
<evidence type="ECO:0000259" key="4">
    <source>
        <dbReference type="PROSITE" id="PS50949"/>
    </source>
</evidence>
<keyword evidence="6" id="KW-1185">Reference proteome</keyword>
<accession>A0A7X0U0A6</accession>
<dbReference type="InterPro" id="IPR000524">
    <property type="entry name" value="Tscrpt_reg_HTH_GntR"/>
</dbReference>
<dbReference type="GO" id="GO:0003677">
    <property type="term" value="F:DNA binding"/>
    <property type="evidence" value="ECO:0007669"/>
    <property type="project" value="UniProtKB-KW"/>
</dbReference>
<dbReference type="RefSeq" id="WP_185104488.1">
    <property type="nucleotide sequence ID" value="NZ_JACHMI010000001.1"/>
</dbReference>
<dbReference type="Proteomes" id="UP000565579">
    <property type="component" value="Unassembled WGS sequence"/>
</dbReference>
<keyword evidence="1" id="KW-0805">Transcription regulation</keyword>
<evidence type="ECO:0000256" key="2">
    <source>
        <dbReference type="ARBA" id="ARBA00023125"/>
    </source>
</evidence>
<dbReference type="SUPFAM" id="SSF46785">
    <property type="entry name" value="Winged helix' DNA-binding domain"/>
    <property type="match status" value="1"/>
</dbReference>
<dbReference type="Pfam" id="PF07729">
    <property type="entry name" value="FCD"/>
    <property type="match status" value="1"/>
</dbReference>
<dbReference type="InterPro" id="IPR036388">
    <property type="entry name" value="WH-like_DNA-bd_sf"/>
</dbReference>
<comment type="caution">
    <text evidence="5">The sequence shown here is derived from an EMBL/GenBank/DDBJ whole genome shotgun (WGS) entry which is preliminary data.</text>
</comment>
<dbReference type="PANTHER" id="PTHR43537">
    <property type="entry name" value="TRANSCRIPTIONAL REGULATOR, GNTR FAMILY"/>
    <property type="match status" value="1"/>
</dbReference>
<organism evidence="5 6">
    <name type="scientific">Nonomuraea rubra</name>
    <dbReference type="NCBI Taxonomy" id="46180"/>
    <lineage>
        <taxon>Bacteria</taxon>
        <taxon>Bacillati</taxon>
        <taxon>Actinomycetota</taxon>
        <taxon>Actinomycetes</taxon>
        <taxon>Streptosporangiales</taxon>
        <taxon>Streptosporangiaceae</taxon>
        <taxon>Nonomuraea</taxon>
    </lineage>
</organism>
<dbReference type="SUPFAM" id="SSF48008">
    <property type="entry name" value="GntR ligand-binding domain-like"/>
    <property type="match status" value="1"/>
</dbReference>
<evidence type="ECO:0000256" key="3">
    <source>
        <dbReference type="ARBA" id="ARBA00023163"/>
    </source>
</evidence>
<dbReference type="GO" id="GO:0003700">
    <property type="term" value="F:DNA-binding transcription factor activity"/>
    <property type="evidence" value="ECO:0007669"/>
    <property type="project" value="InterPro"/>
</dbReference>
<dbReference type="Pfam" id="PF00392">
    <property type="entry name" value="GntR"/>
    <property type="match status" value="1"/>
</dbReference>
<dbReference type="SMART" id="SM00345">
    <property type="entry name" value="HTH_GNTR"/>
    <property type="match status" value="1"/>
</dbReference>
<dbReference type="PANTHER" id="PTHR43537:SF45">
    <property type="entry name" value="GNTR FAMILY REGULATORY PROTEIN"/>
    <property type="match status" value="1"/>
</dbReference>
<dbReference type="InterPro" id="IPR036390">
    <property type="entry name" value="WH_DNA-bd_sf"/>
</dbReference>
<evidence type="ECO:0000313" key="5">
    <source>
        <dbReference type="EMBL" id="MBB6550169.1"/>
    </source>
</evidence>
<dbReference type="PROSITE" id="PS50949">
    <property type="entry name" value="HTH_GNTR"/>
    <property type="match status" value="1"/>
</dbReference>
<sequence>MTDTGINRGLLSDQVYDLILTSILDGTRAPGSRVVESELARQLSISQAPVREAVKRLVHAGLVVSVPRHGSYVTEISPEEFAVARQMRASIEAAGARIAVTTANATVLARLRAIVTRMQAAVDADDWAAFRKLDVEFHRSVIASTGVSVLARLWDTLEPMLISQRAIGDPSYLGDRAQVVRWHADLIDALTSGDPEVAASAFTAHASGDLGTQKAP</sequence>
<name>A0A7X0U0A6_9ACTN</name>
<keyword evidence="3" id="KW-0804">Transcription</keyword>
<evidence type="ECO:0000313" key="6">
    <source>
        <dbReference type="Proteomes" id="UP000565579"/>
    </source>
</evidence>
<evidence type="ECO:0000256" key="1">
    <source>
        <dbReference type="ARBA" id="ARBA00023015"/>
    </source>
</evidence>
<dbReference type="CDD" id="cd07377">
    <property type="entry name" value="WHTH_GntR"/>
    <property type="match status" value="1"/>
</dbReference>
<dbReference type="Gene3D" id="1.20.120.530">
    <property type="entry name" value="GntR ligand-binding domain-like"/>
    <property type="match status" value="1"/>
</dbReference>
<dbReference type="EMBL" id="JACHMI010000001">
    <property type="protein sequence ID" value="MBB6550169.1"/>
    <property type="molecule type" value="Genomic_DNA"/>
</dbReference>
<reference evidence="5 6" key="1">
    <citation type="submission" date="2020-08" db="EMBL/GenBank/DDBJ databases">
        <title>Sequencing the genomes of 1000 actinobacteria strains.</title>
        <authorList>
            <person name="Klenk H.-P."/>
        </authorList>
    </citation>
    <scope>NUCLEOTIDE SEQUENCE [LARGE SCALE GENOMIC DNA]</scope>
    <source>
        <strain evidence="5 6">DSM 43768</strain>
    </source>
</reference>
<dbReference type="AlphaFoldDB" id="A0A7X0U0A6"/>
<gene>
    <name evidence="5" type="ORF">HD593_004964</name>
</gene>
<dbReference type="Gene3D" id="1.10.10.10">
    <property type="entry name" value="Winged helix-like DNA-binding domain superfamily/Winged helix DNA-binding domain"/>
    <property type="match status" value="1"/>
</dbReference>
<protein>
    <submittedName>
        <fullName evidence="5">DNA-binding GntR family transcriptional regulator</fullName>
    </submittedName>
</protein>
<dbReference type="SMART" id="SM00895">
    <property type="entry name" value="FCD"/>
    <property type="match status" value="1"/>
</dbReference>
<dbReference type="InterPro" id="IPR008920">
    <property type="entry name" value="TF_FadR/GntR_C"/>
</dbReference>
<keyword evidence="2 5" id="KW-0238">DNA-binding</keyword>
<feature type="domain" description="HTH gntR-type" evidence="4">
    <location>
        <begin position="9"/>
        <end position="76"/>
    </location>
</feature>